<evidence type="ECO:0000259" key="16">
    <source>
        <dbReference type="PROSITE" id="PS50011"/>
    </source>
</evidence>
<dbReference type="Gene3D" id="1.10.510.10">
    <property type="entry name" value="Transferase(Phosphotransferase) domain 1"/>
    <property type="match status" value="1"/>
</dbReference>
<feature type="transmembrane region" description="Helical" evidence="14">
    <location>
        <begin position="136"/>
        <end position="162"/>
    </location>
</feature>
<comment type="caution">
    <text evidence="18">The sequence shown here is derived from an EMBL/GenBank/DDBJ whole genome shotgun (WGS) entry which is preliminary data.</text>
</comment>
<keyword evidence="11 14" id="KW-0472">Membrane</keyword>
<dbReference type="PROSITE" id="PS50011">
    <property type="entry name" value="PROTEIN_KINASE_DOM"/>
    <property type="match status" value="1"/>
</dbReference>
<comment type="similarity">
    <text evidence="2 14">Belongs to the protein kinase superfamily. TKL Ser/Thr protein kinase family. TGFB receptor subfamily.</text>
</comment>
<dbReference type="InterPro" id="IPR000719">
    <property type="entry name" value="Prot_kinase_dom"/>
</dbReference>
<feature type="chain" id="PRO_5043608377" description="Serine/threonine-protein kinase receptor" evidence="15">
    <location>
        <begin position="19"/>
        <end position="522"/>
    </location>
</feature>
<dbReference type="AlphaFoldDB" id="A0AAV7JCB9"/>
<dbReference type="GO" id="GO:0043235">
    <property type="term" value="C:receptor complex"/>
    <property type="evidence" value="ECO:0007669"/>
    <property type="project" value="TreeGrafter"/>
</dbReference>
<dbReference type="InterPro" id="IPR003605">
    <property type="entry name" value="GS_dom"/>
</dbReference>
<protein>
    <recommendedName>
        <fullName evidence="14">Serine/threonine-protein kinase receptor</fullName>
        <ecNumber evidence="14">2.7.11.30</ecNumber>
    </recommendedName>
</protein>
<comment type="subcellular location">
    <subcellularLocation>
        <location evidence="1 14">Membrane</location>
        <topology evidence="1 14">Single-pass type I membrane protein</topology>
    </subcellularLocation>
</comment>
<sequence>MYILFILSLFALLYPVLSCISSTEINCTCKHTAQDIGECSSNDTCIGFVCYVFTRRYLHSISTQWGCLKEDDIAEASHISNDSLCPRKFPFEYSPNLLDECCCTDYCNTNLKPEFTTTATPPLTTTTGKPIEKSTILAFSISIPLFLISIIVLLLILLSLFFRSGYANSRLFRSIGSTRIRRTESYCLCSGSLEGDTLSSGSGSGLPFLQPRTVAKEIQLLELVGQGRFGRVHRGIWRGDSVAVKIFSTVDEDSWTRETGIYNTVLLRHDNILTCLGSDMISNDGVTELWLVTHYHPFGSLYDYLNKSTVQLEMNIFSQLAISAINGLVHLHWDISGTHNKPAIAHRDLKSKNLLVKNGCTICIADFGMAVRDQNKEDLDEAAKNIKQGTSRYLAPEILGETIDTTSFDSYRRVDIYCFGLILWELMQKLKSPDEHVDDYQIPYHTEAPSDPTFEDMREIVFVQKKRPHSSKRLLNSTALASILQIMQECWYQDPGARLTSLRIKSTLTSTLAFVPNNVYSD</sequence>
<accession>A0AAV7JCB9</accession>
<keyword evidence="12 14" id="KW-0675">Receptor</keyword>
<keyword evidence="4 14" id="KW-0808">Transferase</keyword>
<feature type="binding site" evidence="13">
    <location>
        <position position="245"/>
    </location>
    <ligand>
        <name>ATP</name>
        <dbReference type="ChEBI" id="CHEBI:30616"/>
    </ligand>
</feature>
<keyword evidence="14" id="KW-0460">Magnesium</keyword>
<dbReference type="SMART" id="SM00467">
    <property type="entry name" value="GS"/>
    <property type="match status" value="1"/>
</dbReference>
<organism evidence="18 19">
    <name type="scientific">Oopsacas minuta</name>
    <dbReference type="NCBI Taxonomy" id="111878"/>
    <lineage>
        <taxon>Eukaryota</taxon>
        <taxon>Metazoa</taxon>
        <taxon>Porifera</taxon>
        <taxon>Hexactinellida</taxon>
        <taxon>Hexasterophora</taxon>
        <taxon>Lyssacinosida</taxon>
        <taxon>Leucopsacidae</taxon>
        <taxon>Oopsacas</taxon>
    </lineage>
</organism>
<evidence type="ECO:0000256" key="1">
    <source>
        <dbReference type="ARBA" id="ARBA00004479"/>
    </source>
</evidence>
<evidence type="ECO:0000256" key="5">
    <source>
        <dbReference type="ARBA" id="ARBA00022692"/>
    </source>
</evidence>
<evidence type="ECO:0000256" key="6">
    <source>
        <dbReference type="ARBA" id="ARBA00022729"/>
    </source>
</evidence>
<dbReference type="InterPro" id="IPR011009">
    <property type="entry name" value="Kinase-like_dom_sf"/>
</dbReference>
<evidence type="ECO:0000256" key="15">
    <source>
        <dbReference type="SAM" id="SignalP"/>
    </source>
</evidence>
<evidence type="ECO:0000256" key="3">
    <source>
        <dbReference type="ARBA" id="ARBA00022527"/>
    </source>
</evidence>
<feature type="signal peptide" evidence="15">
    <location>
        <begin position="1"/>
        <end position="18"/>
    </location>
</feature>
<evidence type="ECO:0000256" key="10">
    <source>
        <dbReference type="ARBA" id="ARBA00022989"/>
    </source>
</evidence>
<keyword evidence="10 14" id="KW-1133">Transmembrane helix</keyword>
<keyword evidence="3 14" id="KW-0723">Serine/threonine-protein kinase</keyword>
<evidence type="ECO:0000256" key="13">
    <source>
        <dbReference type="PROSITE-ProRule" id="PRU10141"/>
    </source>
</evidence>
<dbReference type="InterPro" id="IPR008271">
    <property type="entry name" value="Ser/Thr_kinase_AS"/>
</dbReference>
<keyword evidence="14" id="KW-0479">Metal-binding</keyword>
<keyword evidence="7 13" id="KW-0547">Nucleotide-binding</keyword>
<evidence type="ECO:0000313" key="18">
    <source>
        <dbReference type="EMBL" id="KAI6646398.1"/>
    </source>
</evidence>
<evidence type="ECO:0000259" key="17">
    <source>
        <dbReference type="PROSITE" id="PS51256"/>
    </source>
</evidence>
<dbReference type="PANTHER" id="PTHR23255:SF72">
    <property type="entry name" value="RECEPTOR PROTEIN SERINE_THREONINE KINASE"/>
    <property type="match status" value="1"/>
</dbReference>
<feature type="domain" description="GS" evidence="17">
    <location>
        <begin position="169"/>
        <end position="217"/>
    </location>
</feature>
<keyword evidence="9 13" id="KW-0067">ATP-binding</keyword>
<proteinExistence type="inferred from homology"/>
<dbReference type="Gene3D" id="3.30.200.20">
    <property type="entry name" value="Phosphorylase Kinase, domain 1"/>
    <property type="match status" value="1"/>
</dbReference>
<dbReference type="Pfam" id="PF08515">
    <property type="entry name" value="TGF_beta_GS"/>
    <property type="match status" value="1"/>
</dbReference>
<keyword evidence="19" id="KW-1185">Reference proteome</keyword>
<keyword evidence="5 14" id="KW-0812">Transmembrane</keyword>
<keyword evidence="6 15" id="KW-0732">Signal</keyword>
<dbReference type="GO" id="GO:0046872">
    <property type="term" value="F:metal ion binding"/>
    <property type="evidence" value="ECO:0007669"/>
    <property type="project" value="UniProtKB-KW"/>
</dbReference>
<evidence type="ECO:0000256" key="12">
    <source>
        <dbReference type="ARBA" id="ARBA00023170"/>
    </source>
</evidence>
<dbReference type="GO" id="GO:0071363">
    <property type="term" value="P:cellular response to growth factor stimulus"/>
    <property type="evidence" value="ECO:0007669"/>
    <property type="project" value="TreeGrafter"/>
</dbReference>
<dbReference type="Pfam" id="PF07714">
    <property type="entry name" value="PK_Tyr_Ser-Thr"/>
    <property type="match status" value="1"/>
</dbReference>
<comment type="cofactor">
    <cofactor evidence="14">
        <name>Mg(2+)</name>
        <dbReference type="ChEBI" id="CHEBI:18420"/>
    </cofactor>
    <cofactor evidence="14">
        <name>Mn(2+)</name>
        <dbReference type="ChEBI" id="CHEBI:29035"/>
    </cofactor>
</comment>
<evidence type="ECO:0000256" key="14">
    <source>
        <dbReference type="RuleBase" id="RU361271"/>
    </source>
</evidence>
<feature type="domain" description="Protein kinase" evidence="16">
    <location>
        <begin position="218"/>
        <end position="515"/>
    </location>
</feature>
<reference evidence="18 19" key="1">
    <citation type="journal article" date="2023" name="BMC Biol.">
        <title>The compact genome of the sponge Oopsacas minuta (Hexactinellida) is lacking key metazoan core genes.</title>
        <authorList>
            <person name="Santini S."/>
            <person name="Schenkelaars Q."/>
            <person name="Jourda C."/>
            <person name="Duchesne M."/>
            <person name="Belahbib H."/>
            <person name="Rocher C."/>
            <person name="Selva M."/>
            <person name="Riesgo A."/>
            <person name="Vervoort M."/>
            <person name="Leys S.P."/>
            <person name="Kodjabachian L."/>
            <person name="Le Bivic A."/>
            <person name="Borchiellini C."/>
            <person name="Claverie J.M."/>
            <person name="Renard E."/>
        </authorList>
    </citation>
    <scope>NUCLEOTIDE SEQUENCE [LARGE SCALE GENOMIC DNA]</scope>
    <source>
        <strain evidence="18">SPO-2</strain>
    </source>
</reference>
<dbReference type="SUPFAM" id="SSF56112">
    <property type="entry name" value="Protein kinase-like (PK-like)"/>
    <property type="match status" value="1"/>
</dbReference>
<comment type="catalytic activity">
    <reaction evidence="14">
        <text>L-threonyl-[receptor-protein] + ATP = O-phospho-L-threonyl-[receptor-protein] + ADP + H(+)</text>
        <dbReference type="Rhea" id="RHEA:44880"/>
        <dbReference type="Rhea" id="RHEA-COMP:11024"/>
        <dbReference type="Rhea" id="RHEA-COMP:11025"/>
        <dbReference type="ChEBI" id="CHEBI:15378"/>
        <dbReference type="ChEBI" id="CHEBI:30013"/>
        <dbReference type="ChEBI" id="CHEBI:30616"/>
        <dbReference type="ChEBI" id="CHEBI:61977"/>
        <dbReference type="ChEBI" id="CHEBI:456216"/>
        <dbReference type="EC" id="2.7.11.30"/>
    </reaction>
</comment>
<dbReference type="PROSITE" id="PS51256">
    <property type="entry name" value="GS"/>
    <property type="match status" value="1"/>
</dbReference>
<evidence type="ECO:0000256" key="4">
    <source>
        <dbReference type="ARBA" id="ARBA00022679"/>
    </source>
</evidence>
<dbReference type="PANTHER" id="PTHR23255">
    <property type="entry name" value="TRANSFORMING GROWTH FACTOR-BETA RECEPTOR TYPE I AND II"/>
    <property type="match status" value="1"/>
</dbReference>
<name>A0AAV7JCB9_9METZ</name>
<evidence type="ECO:0000256" key="2">
    <source>
        <dbReference type="ARBA" id="ARBA00009605"/>
    </source>
</evidence>
<evidence type="ECO:0000313" key="19">
    <source>
        <dbReference type="Proteomes" id="UP001165289"/>
    </source>
</evidence>
<dbReference type="PROSITE" id="PS00108">
    <property type="entry name" value="PROTEIN_KINASE_ST"/>
    <property type="match status" value="1"/>
</dbReference>
<evidence type="ECO:0000256" key="9">
    <source>
        <dbReference type="ARBA" id="ARBA00022840"/>
    </source>
</evidence>
<dbReference type="PROSITE" id="PS00107">
    <property type="entry name" value="PROTEIN_KINASE_ATP"/>
    <property type="match status" value="1"/>
</dbReference>
<keyword evidence="8 14" id="KW-0418">Kinase</keyword>
<dbReference type="EC" id="2.7.11.30" evidence="14"/>
<dbReference type="PRINTS" id="PR00653">
    <property type="entry name" value="ACTIVIN2R"/>
</dbReference>
<dbReference type="SMART" id="SM00220">
    <property type="entry name" value="S_TKc"/>
    <property type="match status" value="1"/>
</dbReference>
<dbReference type="GO" id="GO:0004675">
    <property type="term" value="F:transmembrane receptor protein serine/threonine kinase activity"/>
    <property type="evidence" value="ECO:0007669"/>
    <property type="project" value="UniProtKB-EC"/>
</dbReference>
<keyword evidence="14" id="KW-0464">Manganese</keyword>
<dbReference type="EMBL" id="JAKMXF010000354">
    <property type="protein sequence ID" value="KAI6646398.1"/>
    <property type="molecule type" value="Genomic_DNA"/>
</dbReference>
<evidence type="ECO:0000256" key="11">
    <source>
        <dbReference type="ARBA" id="ARBA00023136"/>
    </source>
</evidence>
<dbReference type="InterPro" id="IPR001245">
    <property type="entry name" value="Ser-Thr/Tyr_kinase_cat_dom"/>
</dbReference>
<evidence type="ECO:0000256" key="7">
    <source>
        <dbReference type="ARBA" id="ARBA00022741"/>
    </source>
</evidence>
<dbReference type="InterPro" id="IPR017441">
    <property type="entry name" value="Protein_kinase_ATP_BS"/>
</dbReference>
<gene>
    <name evidence="18" type="ORF">LOD99_12520</name>
</gene>
<dbReference type="GO" id="GO:0005886">
    <property type="term" value="C:plasma membrane"/>
    <property type="evidence" value="ECO:0007669"/>
    <property type="project" value="TreeGrafter"/>
</dbReference>
<dbReference type="Proteomes" id="UP001165289">
    <property type="component" value="Unassembled WGS sequence"/>
</dbReference>
<evidence type="ECO:0000256" key="8">
    <source>
        <dbReference type="ARBA" id="ARBA00022777"/>
    </source>
</evidence>
<dbReference type="GO" id="GO:0005524">
    <property type="term" value="F:ATP binding"/>
    <property type="evidence" value="ECO:0007669"/>
    <property type="project" value="UniProtKB-UniRule"/>
</dbReference>
<dbReference type="InterPro" id="IPR000333">
    <property type="entry name" value="TGFB_receptor"/>
</dbReference>